<gene>
    <name evidence="1" type="ORF">SDC9_192792</name>
</gene>
<organism evidence="1">
    <name type="scientific">bioreactor metagenome</name>
    <dbReference type="NCBI Taxonomy" id="1076179"/>
    <lineage>
        <taxon>unclassified sequences</taxon>
        <taxon>metagenomes</taxon>
        <taxon>ecological metagenomes</taxon>
    </lineage>
</organism>
<protein>
    <submittedName>
        <fullName evidence="1">Uncharacterized protein</fullName>
    </submittedName>
</protein>
<sequence>MHGVKAQTMKKAQHFILGAVPEHLHGKIRLAEIAGDACVHQVAAPVACGQQLFADTVPRLKQEDPAAALGCNTGGGEA</sequence>
<proteinExistence type="predicted"/>
<name>A0A645I1S4_9ZZZZ</name>
<accession>A0A645I1S4</accession>
<reference evidence="1" key="1">
    <citation type="submission" date="2019-08" db="EMBL/GenBank/DDBJ databases">
        <authorList>
            <person name="Kucharzyk K."/>
            <person name="Murdoch R.W."/>
            <person name="Higgins S."/>
            <person name="Loffler F."/>
        </authorList>
    </citation>
    <scope>NUCLEOTIDE SEQUENCE</scope>
</reference>
<comment type="caution">
    <text evidence="1">The sequence shown here is derived from an EMBL/GenBank/DDBJ whole genome shotgun (WGS) entry which is preliminary data.</text>
</comment>
<dbReference type="EMBL" id="VSSQ01104956">
    <property type="protein sequence ID" value="MPN45225.1"/>
    <property type="molecule type" value="Genomic_DNA"/>
</dbReference>
<dbReference type="AlphaFoldDB" id="A0A645I1S4"/>
<evidence type="ECO:0000313" key="1">
    <source>
        <dbReference type="EMBL" id="MPN45225.1"/>
    </source>
</evidence>